<reference evidence="4 5" key="1">
    <citation type="submission" date="2018-06" db="EMBL/GenBank/DDBJ databases">
        <title>Genomic Encyclopedia of Type Strains, Phase IV (KMG-IV): sequencing the most valuable type-strain genomes for metagenomic binning, comparative biology and taxonomic classification.</title>
        <authorList>
            <person name="Goeker M."/>
        </authorList>
    </citation>
    <scope>NUCLEOTIDE SEQUENCE [LARGE SCALE GENOMIC DNA]</scope>
    <source>
        <strain evidence="4 5">DSM 26720</strain>
    </source>
</reference>
<proteinExistence type="predicted"/>
<dbReference type="EMBL" id="QLMK01000021">
    <property type="protein sequence ID" value="RAK25619.1"/>
    <property type="molecule type" value="Genomic_DNA"/>
</dbReference>
<keyword evidence="5" id="KW-1185">Reference proteome</keyword>
<evidence type="ECO:0000313" key="5">
    <source>
        <dbReference type="Proteomes" id="UP000249453"/>
    </source>
</evidence>
<dbReference type="OrthoDB" id="9808346at2"/>
<dbReference type="Pfam" id="PF00589">
    <property type="entry name" value="Phage_integrase"/>
    <property type="match status" value="1"/>
</dbReference>
<dbReference type="InterPro" id="IPR013762">
    <property type="entry name" value="Integrase-like_cat_sf"/>
</dbReference>
<dbReference type="PANTHER" id="PTHR30349">
    <property type="entry name" value="PHAGE INTEGRASE-RELATED"/>
    <property type="match status" value="1"/>
</dbReference>
<evidence type="ECO:0000256" key="2">
    <source>
        <dbReference type="ARBA" id="ARBA00023172"/>
    </source>
</evidence>
<dbReference type="Proteomes" id="UP000249453">
    <property type="component" value="Unassembled WGS sequence"/>
</dbReference>
<accession>A0A364JRY1</accession>
<evidence type="ECO:0000313" key="4">
    <source>
        <dbReference type="EMBL" id="RAK25619.1"/>
    </source>
</evidence>
<sequence length="278" mass="31845">MSERFSLRNLIDLHADSLWQNGSHKKSALIYLEEIAEIFPEEFTKFEADRFDFIVEALKARNNKNSTVNRKINALTKLLRAAQTSGHIPHVPMFRRLSEDHAAVRFLSKDEERLLLSVLNRKSPHYNSLAAFLIDTGVTLGEAIAIKWDHIDARTVRIPESSMGLARTLPLTTRAYHLLENLQGEPRGPFNSIDQHPFRVAWNEVRNNLDLADDAAIVPTVLRHTCACRLIIKGLNLHVVQKWLGNRDYKSMLKYQHLATSDSFDLCLTALEEWNAKR</sequence>
<gene>
    <name evidence="4" type="ORF">C7374_1214</name>
</gene>
<dbReference type="AlphaFoldDB" id="A0A364JRY1"/>
<dbReference type="CDD" id="cd00796">
    <property type="entry name" value="INT_Rci_Hp1_C"/>
    <property type="match status" value="1"/>
</dbReference>
<dbReference type="GO" id="GO:0003677">
    <property type="term" value="F:DNA binding"/>
    <property type="evidence" value="ECO:0007669"/>
    <property type="project" value="InterPro"/>
</dbReference>
<dbReference type="InterPro" id="IPR011010">
    <property type="entry name" value="DNA_brk_join_enz"/>
</dbReference>
<feature type="domain" description="Tyr recombinase" evidence="3">
    <location>
        <begin position="102"/>
        <end position="268"/>
    </location>
</feature>
<name>A0A364JRY1_9HYPH</name>
<dbReference type="GO" id="GO:0015074">
    <property type="term" value="P:DNA integration"/>
    <property type="evidence" value="ECO:0007669"/>
    <property type="project" value="UniProtKB-KW"/>
</dbReference>
<keyword evidence="1" id="KW-0229">DNA integration</keyword>
<protein>
    <submittedName>
        <fullName evidence="4">Site-specific recombinase XerD</fullName>
    </submittedName>
</protein>
<dbReference type="PROSITE" id="PS51898">
    <property type="entry name" value="TYR_RECOMBINASE"/>
    <property type="match status" value="1"/>
</dbReference>
<organism evidence="4 5">
    <name type="scientific">Falsochrobactrum ovis</name>
    <dbReference type="NCBI Taxonomy" id="1293442"/>
    <lineage>
        <taxon>Bacteria</taxon>
        <taxon>Pseudomonadati</taxon>
        <taxon>Pseudomonadota</taxon>
        <taxon>Alphaproteobacteria</taxon>
        <taxon>Hyphomicrobiales</taxon>
        <taxon>Brucellaceae</taxon>
        <taxon>Falsochrobactrum</taxon>
    </lineage>
</organism>
<evidence type="ECO:0000259" key="3">
    <source>
        <dbReference type="PROSITE" id="PS51898"/>
    </source>
</evidence>
<dbReference type="InterPro" id="IPR050090">
    <property type="entry name" value="Tyrosine_recombinase_XerCD"/>
</dbReference>
<dbReference type="GO" id="GO:0006310">
    <property type="term" value="P:DNA recombination"/>
    <property type="evidence" value="ECO:0007669"/>
    <property type="project" value="UniProtKB-KW"/>
</dbReference>
<dbReference type="Gene3D" id="1.10.443.10">
    <property type="entry name" value="Intergrase catalytic core"/>
    <property type="match status" value="1"/>
</dbReference>
<evidence type="ECO:0000256" key="1">
    <source>
        <dbReference type="ARBA" id="ARBA00022908"/>
    </source>
</evidence>
<keyword evidence="2" id="KW-0233">DNA recombination</keyword>
<dbReference type="SUPFAM" id="SSF56349">
    <property type="entry name" value="DNA breaking-rejoining enzymes"/>
    <property type="match status" value="1"/>
</dbReference>
<comment type="caution">
    <text evidence="4">The sequence shown here is derived from an EMBL/GenBank/DDBJ whole genome shotgun (WGS) entry which is preliminary data.</text>
</comment>
<dbReference type="InterPro" id="IPR002104">
    <property type="entry name" value="Integrase_catalytic"/>
</dbReference>
<dbReference type="PANTHER" id="PTHR30349:SF64">
    <property type="entry name" value="PROPHAGE INTEGRASE INTD-RELATED"/>
    <property type="match status" value="1"/>
</dbReference>
<dbReference type="RefSeq" id="WP_111576351.1">
    <property type="nucleotide sequence ID" value="NZ_JBHEEY010000021.1"/>
</dbReference>